<keyword evidence="1" id="KW-0472">Membrane</keyword>
<evidence type="ECO:0000256" key="1">
    <source>
        <dbReference type="SAM" id="Phobius"/>
    </source>
</evidence>
<keyword evidence="3" id="KW-0482">Metalloprotease</keyword>
<feature type="domain" description="CAAX prenyl protease 2/Lysostaphin resistance protein A-like" evidence="2">
    <location>
        <begin position="45"/>
        <end position="145"/>
    </location>
</feature>
<evidence type="ECO:0000259" key="2">
    <source>
        <dbReference type="Pfam" id="PF02517"/>
    </source>
</evidence>
<dbReference type="Pfam" id="PF02517">
    <property type="entry name" value="Rce1-like"/>
    <property type="match status" value="1"/>
</dbReference>
<feature type="transmembrane region" description="Helical" evidence="1">
    <location>
        <begin position="40"/>
        <end position="59"/>
    </location>
</feature>
<proteinExistence type="predicted"/>
<dbReference type="AlphaFoldDB" id="A0A9Q4D5N3"/>
<gene>
    <name evidence="3" type="ORF">NW112_01525</name>
</gene>
<feature type="transmembrane region" description="Helical" evidence="1">
    <location>
        <begin position="174"/>
        <end position="194"/>
    </location>
</feature>
<dbReference type="GO" id="GO:0008237">
    <property type="term" value="F:metallopeptidase activity"/>
    <property type="evidence" value="ECO:0007669"/>
    <property type="project" value="UniProtKB-KW"/>
</dbReference>
<evidence type="ECO:0000313" key="4">
    <source>
        <dbReference type="Proteomes" id="UP001081438"/>
    </source>
</evidence>
<feature type="transmembrane region" description="Helical" evidence="1">
    <location>
        <begin position="7"/>
        <end position="28"/>
    </location>
</feature>
<keyword evidence="3" id="KW-0378">Hydrolase</keyword>
<name>A0A9Q4D5N3_9STAP</name>
<dbReference type="InterPro" id="IPR003675">
    <property type="entry name" value="Rce1/LyrA-like_dom"/>
</dbReference>
<protein>
    <submittedName>
        <fullName evidence="3">CPBP family intramembrane metalloprotease</fullName>
    </submittedName>
</protein>
<keyword evidence="1" id="KW-0812">Transmembrane</keyword>
<accession>A0A9Q4D5N3</accession>
<dbReference type="Proteomes" id="UP001081438">
    <property type="component" value="Unassembled WGS sequence"/>
</dbReference>
<dbReference type="RefSeq" id="WP_268210674.1">
    <property type="nucleotide sequence ID" value="NZ_JANSKK010000005.1"/>
</dbReference>
<organism evidence="3 4">
    <name type="scientific">Staphylococcus pettenkoferi</name>
    <dbReference type="NCBI Taxonomy" id="170573"/>
    <lineage>
        <taxon>Bacteria</taxon>
        <taxon>Bacillati</taxon>
        <taxon>Bacillota</taxon>
        <taxon>Bacilli</taxon>
        <taxon>Bacillales</taxon>
        <taxon>Staphylococcaceae</taxon>
        <taxon>Staphylococcus</taxon>
    </lineage>
</organism>
<sequence>MEDLKKFFIGLSIPVILFVLTLLIGLSTGLIKDVHLKLDSVIWIGFLINILGTFLFEAFPEEVMFRGFILTELKKKYRFVSSLVLHIIIFCAVAVFAALLSGLLANDISFNILRNIPQYILFVIALQLYKAYTQSIWATMFFHLFHLEIGKYVLTPDNLSILSFGEMYTGVFNGVGMTIFYLGSIVILGILLIINRYRIKNK</sequence>
<dbReference type="GO" id="GO:0004175">
    <property type="term" value="F:endopeptidase activity"/>
    <property type="evidence" value="ECO:0007669"/>
    <property type="project" value="UniProtKB-ARBA"/>
</dbReference>
<feature type="transmembrane region" description="Helical" evidence="1">
    <location>
        <begin position="79"/>
        <end position="100"/>
    </location>
</feature>
<comment type="caution">
    <text evidence="3">The sequence shown here is derived from an EMBL/GenBank/DDBJ whole genome shotgun (WGS) entry which is preliminary data.</text>
</comment>
<evidence type="ECO:0000313" key="3">
    <source>
        <dbReference type="EMBL" id="MCY1593917.1"/>
    </source>
</evidence>
<dbReference type="EMBL" id="JANSKX010000004">
    <property type="protein sequence ID" value="MCY1593917.1"/>
    <property type="molecule type" value="Genomic_DNA"/>
</dbReference>
<dbReference type="GO" id="GO:0080120">
    <property type="term" value="P:CAAX-box protein maturation"/>
    <property type="evidence" value="ECO:0007669"/>
    <property type="project" value="UniProtKB-ARBA"/>
</dbReference>
<reference evidence="3" key="1">
    <citation type="journal article" date="2022" name="Int. J. Mol. Sci.">
        <title>Phenotypic and genotypic virulence characterisation of Staphylococcus pettenkoferi strains isolated from human bloodstream and diabetic foot infections.</title>
        <authorList>
            <person name="Magnan C."/>
        </authorList>
    </citation>
    <scope>NUCLEOTIDE SEQUENCE</scope>
    <source>
        <strain evidence="3">NSP020P</strain>
    </source>
</reference>
<keyword evidence="3" id="KW-0645">Protease</keyword>
<keyword evidence="1" id="KW-1133">Transmembrane helix</keyword>